<keyword evidence="2" id="KW-0413">Isomerase</keyword>
<evidence type="ECO:0000313" key="4">
    <source>
        <dbReference type="Proteomes" id="UP000679691"/>
    </source>
</evidence>
<dbReference type="RefSeq" id="WP_353545712.1">
    <property type="nucleotide sequence ID" value="NZ_JAGKSB010000001.1"/>
</dbReference>
<dbReference type="Gene3D" id="3.40.50.1860">
    <property type="match status" value="2"/>
</dbReference>
<evidence type="ECO:0000256" key="1">
    <source>
        <dbReference type="ARBA" id="ARBA00007847"/>
    </source>
</evidence>
<keyword evidence="4" id="KW-1185">Reference proteome</keyword>
<dbReference type="InterPro" id="IPR004380">
    <property type="entry name" value="Asp_race"/>
</dbReference>
<comment type="similarity">
    <text evidence="1">Belongs to the aspartate/glutamate racemases family.</text>
</comment>
<dbReference type="NCBIfam" id="TIGR00035">
    <property type="entry name" value="asp_race"/>
    <property type="match status" value="1"/>
</dbReference>
<dbReference type="GO" id="GO:0047661">
    <property type="term" value="F:amino-acid racemase activity"/>
    <property type="evidence" value="ECO:0007669"/>
    <property type="project" value="InterPro"/>
</dbReference>
<dbReference type="SUPFAM" id="SSF53681">
    <property type="entry name" value="Aspartate/glutamate racemase"/>
    <property type="match status" value="2"/>
</dbReference>
<evidence type="ECO:0000313" key="3">
    <source>
        <dbReference type="EMBL" id="MBP3942231.1"/>
    </source>
</evidence>
<dbReference type="InterPro" id="IPR001920">
    <property type="entry name" value="Asp/Glu_race"/>
</dbReference>
<proteinExistence type="inferred from homology"/>
<gene>
    <name evidence="3" type="ORF">J5U18_01395</name>
</gene>
<reference evidence="3" key="1">
    <citation type="submission" date="2021-03" db="EMBL/GenBank/DDBJ databases">
        <authorList>
            <person name="Lu T."/>
            <person name="Wang Q."/>
            <person name="Han X."/>
        </authorList>
    </citation>
    <scope>NUCLEOTIDE SEQUENCE</scope>
    <source>
        <strain evidence="3">WQ 2009</strain>
    </source>
</reference>
<comment type="caution">
    <text evidence="3">The sequence shown here is derived from an EMBL/GenBank/DDBJ whole genome shotgun (WGS) entry which is preliminary data.</text>
</comment>
<organism evidence="3 4">
    <name type="scientific">Rhinopithecimicrobium faecis</name>
    <dbReference type="NCBI Taxonomy" id="2820698"/>
    <lineage>
        <taxon>Bacteria</taxon>
        <taxon>Pseudomonadati</taxon>
        <taxon>Bacteroidota</taxon>
        <taxon>Sphingobacteriia</taxon>
        <taxon>Sphingobacteriales</taxon>
        <taxon>Sphingobacteriaceae</taxon>
        <taxon>Rhinopithecimicrobium</taxon>
    </lineage>
</organism>
<dbReference type="InterPro" id="IPR015942">
    <property type="entry name" value="Asp/Glu/hydantoin_racemase"/>
</dbReference>
<name>A0A8T4HBR2_9SPHI</name>
<dbReference type="PANTHER" id="PTHR21198:SF7">
    <property type="entry name" value="ASPARTATE-GLUTAMATE RACEMASE FAMILY"/>
    <property type="match status" value="1"/>
</dbReference>
<dbReference type="AlphaFoldDB" id="A0A8T4HBR2"/>
<dbReference type="PANTHER" id="PTHR21198">
    <property type="entry name" value="GLUTAMATE RACEMASE"/>
    <property type="match status" value="1"/>
</dbReference>
<protein>
    <submittedName>
        <fullName evidence="3">Aspartate/glutamate racemase family protein</fullName>
    </submittedName>
</protein>
<dbReference type="Pfam" id="PF01177">
    <property type="entry name" value="Asp_Glu_race"/>
    <property type="match status" value="1"/>
</dbReference>
<sequence length="250" mass="26980">MIGIVGGVGPFAGLDVFKKIIEETVASTDQQHLPVMLMSYPNLIADRTKYLLGESLINPAEALADIIMLQEAAGATVTGIPCNTAHAFPIIAVVQERLKAANATIKLVHLIEETVNFIAANYEQPKVAVLSTTGTAKTGLYTQHLEAVGLEVVAVSPLLQEQVHACIYNEEYGIKAFSSPVTNRAKNELNEVMDALKKEGATVIVLGCTELPLALPQPDYNGMPLIDPNRIMARALIQHYNPEKLKDLAV</sequence>
<dbReference type="Proteomes" id="UP000679691">
    <property type="component" value="Unassembled WGS sequence"/>
</dbReference>
<dbReference type="EMBL" id="JAGKSB010000001">
    <property type="protein sequence ID" value="MBP3942231.1"/>
    <property type="molecule type" value="Genomic_DNA"/>
</dbReference>
<evidence type="ECO:0000256" key="2">
    <source>
        <dbReference type="ARBA" id="ARBA00023235"/>
    </source>
</evidence>
<accession>A0A8T4HBR2</accession>